<dbReference type="InterPro" id="IPR014748">
    <property type="entry name" value="Enoyl-CoA_hydra_C"/>
</dbReference>
<reference evidence="3 4" key="1">
    <citation type="submission" date="2016-11" db="EMBL/GenBank/DDBJ databases">
        <authorList>
            <person name="Jaros S."/>
            <person name="Januszkiewicz K."/>
            <person name="Wedrychowicz H."/>
        </authorList>
    </citation>
    <scope>NUCLEOTIDE SEQUENCE [LARGE SCALE GENOMIC DNA]</scope>
    <source>
        <strain evidence="3 4">DSM 24574</strain>
    </source>
</reference>
<dbReference type="STRING" id="947013.SAMN04488109_4329"/>
<proteinExistence type="inferred from homology"/>
<dbReference type="InterPro" id="IPR018376">
    <property type="entry name" value="Enoyl-CoA_hyd/isom_CS"/>
</dbReference>
<evidence type="ECO:0000256" key="2">
    <source>
        <dbReference type="RuleBase" id="RU003707"/>
    </source>
</evidence>
<dbReference type="EMBL" id="FQWQ01000003">
    <property type="protein sequence ID" value="SHH55349.1"/>
    <property type="molecule type" value="Genomic_DNA"/>
</dbReference>
<dbReference type="OrthoDB" id="9775794at2"/>
<dbReference type="GO" id="GO:0003824">
    <property type="term" value="F:catalytic activity"/>
    <property type="evidence" value="ECO:0007669"/>
    <property type="project" value="InterPro"/>
</dbReference>
<organism evidence="3 4">
    <name type="scientific">Chryseolinea serpens</name>
    <dbReference type="NCBI Taxonomy" id="947013"/>
    <lineage>
        <taxon>Bacteria</taxon>
        <taxon>Pseudomonadati</taxon>
        <taxon>Bacteroidota</taxon>
        <taxon>Cytophagia</taxon>
        <taxon>Cytophagales</taxon>
        <taxon>Fulvivirgaceae</taxon>
        <taxon>Chryseolinea</taxon>
    </lineage>
</organism>
<accession>A0A1M5TXA3</accession>
<evidence type="ECO:0000313" key="4">
    <source>
        <dbReference type="Proteomes" id="UP000184212"/>
    </source>
</evidence>
<protein>
    <submittedName>
        <fullName evidence="3">Methylglutaconyl-CoA hydratase</fullName>
    </submittedName>
</protein>
<dbReference type="AlphaFoldDB" id="A0A1M5TXA3"/>
<dbReference type="CDD" id="cd06558">
    <property type="entry name" value="crotonase-like"/>
    <property type="match status" value="1"/>
</dbReference>
<dbReference type="PROSITE" id="PS00166">
    <property type="entry name" value="ENOYL_COA_HYDRATASE"/>
    <property type="match status" value="1"/>
</dbReference>
<dbReference type="Gene3D" id="1.10.12.10">
    <property type="entry name" value="Lyase 2-enoyl-coa Hydratase, Chain A, domain 2"/>
    <property type="match status" value="1"/>
</dbReference>
<dbReference type="Pfam" id="PF00378">
    <property type="entry name" value="ECH_1"/>
    <property type="match status" value="1"/>
</dbReference>
<dbReference type="Gene3D" id="3.90.226.10">
    <property type="entry name" value="2-enoyl-CoA Hydratase, Chain A, domain 1"/>
    <property type="match status" value="1"/>
</dbReference>
<dbReference type="SUPFAM" id="SSF52096">
    <property type="entry name" value="ClpP/crotonase"/>
    <property type="match status" value="1"/>
</dbReference>
<keyword evidence="4" id="KW-1185">Reference proteome</keyword>
<name>A0A1M5TXA3_9BACT</name>
<dbReference type="InterPro" id="IPR001753">
    <property type="entry name" value="Enoyl-CoA_hydra/iso"/>
</dbReference>
<dbReference type="Proteomes" id="UP000184212">
    <property type="component" value="Unassembled WGS sequence"/>
</dbReference>
<comment type="similarity">
    <text evidence="1 2">Belongs to the enoyl-CoA hydratase/isomerase family.</text>
</comment>
<evidence type="ECO:0000313" key="3">
    <source>
        <dbReference type="EMBL" id="SHH55349.1"/>
    </source>
</evidence>
<dbReference type="InterPro" id="IPR029045">
    <property type="entry name" value="ClpP/crotonase-like_dom_sf"/>
</dbReference>
<sequence length="257" mass="28351">MKYIQYSADQGIGTITLSRPEKRNALSFELVSELKAAFTALEMDATVKIIILKAQGEAFCAGADLGYLQQLQHFSYEENLADSNHLKELFLQIYTLKKVVIAQVQGHALAGGCGLATVCDFVFAVPEAKFGYTEVRIGFIPAIVMIFLLRKIGEARSKQLLLSGELITADEAQRLSLINRIIPKENLEQETIAFAASLIRSNSAQAMMQTKQMIARVQELPLEQALTFAAESNATARATGDCKRGVDAFLKKEKITW</sequence>
<evidence type="ECO:0000256" key="1">
    <source>
        <dbReference type="ARBA" id="ARBA00005254"/>
    </source>
</evidence>
<dbReference type="RefSeq" id="WP_073138121.1">
    <property type="nucleotide sequence ID" value="NZ_FQWQ01000003.1"/>
</dbReference>
<dbReference type="PANTHER" id="PTHR42964">
    <property type="entry name" value="ENOYL-COA HYDRATASE"/>
    <property type="match status" value="1"/>
</dbReference>
<gene>
    <name evidence="3" type="ORF">SAMN04488109_4329</name>
</gene>
<dbReference type="PANTHER" id="PTHR42964:SF1">
    <property type="entry name" value="POLYKETIDE BIOSYNTHESIS ENOYL-COA HYDRATASE PKSH-RELATED"/>
    <property type="match status" value="1"/>
</dbReference>
<dbReference type="InterPro" id="IPR051683">
    <property type="entry name" value="Enoyl-CoA_Hydratase/Isomerase"/>
</dbReference>